<organism evidence="1 2">
    <name type="scientific">Microlunatus parietis</name>
    <dbReference type="NCBI Taxonomy" id="682979"/>
    <lineage>
        <taxon>Bacteria</taxon>
        <taxon>Bacillati</taxon>
        <taxon>Actinomycetota</taxon>
        <taxon>Actinomycetes</taxon>
        <taxon>Propionibacteriales</taxon>
        <taxon>Propionibacteriaceae</taxon>
        <taxon>Microlunatus</taxon>
    </lineage>
</organism>
<evidence type="ECO:0000313" key="2">
    <source>
        <dbReference type="Proteomes" id="UP000569914"/>
    </source>
</evidence>
<dbReference type="RefSeq" id="WP_179750590.1">
    <property type="nucleotide sequence ID" value="NZ_JACCBU010000001.1"/>
</dbReference>
<reference evidence="1 2" key="1">
    <citation type="submission" date="2020-07" db="EMBL/GenBank/DDBJ databases">
        <title>Sequencing the genomes of 1000 actinobacteria strains.</title>
        <authorList>
            <person name="Klenk H.-P."/>
        </authorList>
    </citation>
    <scope>NUCLEOTIDE SEQUENCE [LARGE SCALE GENOMIC DNA]</scope>
    <source>
        <strain evidence="1 2">DSM 22083</strain>
    </source>
</reference>
<evidence type="ECO:0000313" key="1">
    <source>
        <dbReference type="EMBL" id="NYE70837.1"/>
    </source>
</evidence>
<dbReference type="Gene3D" id="2.30.110.10">
    <property type="entry name" value="Electron Transport, Fmn-binding Protein, Chain A"/>
    <property type="match status" value="1"/>
</dbReference>
<dbReference type="InterPro" id="IPR024747">
    <property type="entry name" value="Pyridox_Oxase-rel"/>
</dbReference>
<accession>A0A7Y9I5U4</accession>
<dbReference type="SUPFAM" id="SSF50475">
    <property type="entry name" value="FMN-binding split barrel"/>
    <property type="match status" value="1"/>
</dbReference>
<dbReference type="AlphaFoldDB" id="A0A7Y9I5U4"/>
<protein>
    <recommendedName>
        <fullName evidence="3">Pyridoxamine 5'-phosphate oxidase</fullName>
    </recommendedName>
</protein>
<dbReference type="InterPro" id="IPR012349">
    <property type="entry name" value="Split_barrel_FMN-bd"/>
</dbReference>
<dbReference type="Proteomes" id="UP000569914">
    <property type="component" value="Unassembled WGS sequence"/>
</dbReference>
<keyword evidence="2" id="KW-1185">Reference proteome</keyword>
<name>A0A7Y9I5U4_9ACTN</name>
<evidence type="ECO:0008006" key="3">
    <source>
        <dbReference type="Google" id="ProtNLM"/>
    </source>
</evidence>
<comment type="caution">
    <text evidence="1">The sequence shown here is derived from an EMBL/GenBank/DDBJ whole genome shotgun (WGS) entry which is preliminary data.</text>
</comment>
<dbReference type="EMBL" id="JACCBU010000001">
    <property type="protein sequence ID" value="NYE70837.1"/>
    <property type="molecule type" value="Genomic_DNA"/>
</dbReference>
<dbReference type="Pfam" id="PF12900">
    <property type="entry name" value="Pyridox_ox_2"/>
    <property type="match status" value="1"/>
</dbReference>
<proteinExistence type="predicted"/>
<sequence>MDSLSEAQCRRLLASTPVGRVVYTDQALPAIAVVNHRVRGDDIVFRADDGGRLAAAVHHSVVAFEADAVDPETAEGWTVVAVGEALRVESTAELESLADLGLRTWFGSAAGSELVRIRIQLLTGRATGGHTGPAAGHRAAVPLVSG</sequence>
<gene>
    <name evidence="1" type="ORF">BKA15_002166</name>
</gene>